<dbReference type="SMART" id="SM00408">
    <property type="entry name" value="IGc2"/>
    <property type="match status" value="1"/>
</dbReference>
<evidence type="ECO:0000313" key="9">
    <source>
        <dbReference type="Ensembl" id="ENSFHEP00000009523.1"/>
    </source>
</evidence>
<dbReference type="GO" id="GO:0009617">
    <property type="term" value="P:response to bacterium"/>
    <property type="evidence" value="ECO:0007669"/>
    <property type="project" value="TreeGrafter"/>
</dbReference>
<dbReference type="GO" id="GO:0005886">
    <property type="term" value="C:plasma membrane"/>
    <property type="evidence" value="ECO:0007669"/>
    <property type="project" value="UniProtKB-SubCell"/>
</dbReference>
<keyword evidence="7" id="KW-0325">Glycoprotein</keyword>
<comment type="subcellular location">
    <subcellularLocation>
        <location evidence="1">Cell membrane</location>
    </subcellularLocation>
</comment>
<dbReference type="SMART" id="SM00409">
    <property type="entry name" value="IG"/>
    <property type="match status" value="1"/>
</dbReference>
<keyword evidence="3" id="KW-0732">Signal</keyword>
<evidence type="ECO:0000256" key="2">
    <source>
        <dbReference type="ARBA" id="ARBA00022475"/>
    </source>
</evidence>
<keyword evidence="5" id="KW-0472">Membrane</keyword>
<dbReference type="SMART" id="SM00406">
    <property type="entry name" value="IGv"/>
    <property type="match status" value="1"/>
</dbReference>
<accession>A0A3Q2T5B4</accession>
<evidence type="ECO:0000256" key="5">
    <source>
        <dbReference type="ARBA" id="ARBA00023136"/>
    </source>
</evidence>
<dbReference type="Ensembl" id="ENSFHET00000000343.1">
    <property type="protein sequence ID" value="ENSFHEP00000009523.1"/>
    <property type="gene ID" value="ENSFHEG00000010767.1"/>
</dbReference>
<sequence length="159" mass="18149">MEVYEELKAILLKQINTVAVIPTLNVSQYLPSTEAVLGENVTLTCNVTGQESGLFYWYKMNCGRMIQTVAVGYFERVRLEAQFKIFRFEVIKVDNIYSLIIRNIQKEDEATYFCQAGAAYKMTFVNGTNLAVNQYDVKTSQTPFGNTTAVVTGRHWYLK</sequence>
<dbReference type="PANTHER" id="PTHR19433">
    <property type="entry name" value="T-CELL RECEPTOR ALPHA CHAIN V REGION-RELATED"/>
    <property type="match status" value="1"/>
</dbReference>
<proteinExistence type="predicted"/>
<name>A0A3Q2T5B4_FUNHE</name>
<reference evidence="9" key="2">
    <citation type="submission" date="2025-09" db="UniProtKB">
        <authorList>
            <consortium name="Ensembl"/>
        </authorList>
    </citation>
    <scope>IDENTIFICATION</scope>
</reference>
<evidence type="ECO:0000256" key="6">
    <source>
        <dbReference type="ARBA" id="ARBA00023157"/>
    </source>
</evidence>
<evidence type="ECO:0000313" key="10">
    <source>
        <dbReference type="Proteomes" id="UP000265000"/>
    </source>
</evidence>
<organism evidence="9 10">
    <name type="scientific">Fundulus heteroclitus</name>
    <name type="common">Killifish</name>
    <name type="synonym">Mummichog</name>
    <dbReference type="NCBI Taxonomy" id="8078"/>
    <lineage>
        <taxon>Eukaryota</taxon>
        <taxon>Metazoa</taxon>
        <taxon>Chordata</taxon>
        <taxon>Craniata</taxon>
        <taxon>Vertebrata</taxon>
        <taxon>Euteleostomi</taxon>
        <taxon>Actinopterygii</taxon>
        <taxon>Neopterygii</taxon>
        <taxon>Teleostei</taxon>
        <taxon>Neoteleostei</taxon>
        <taxon>Acanthomorphata</taxon>
        <taxon>Ovalentaria</taxon>
        <taxon>Atherinomorphae</taxon>
        <taxon>Cyprinodontiformes</taxon>
        <taxon>Fundulidae</taxon>
        <taxon>Fundulus</taxon>
    </lineage>
</organism>
<feature type="domain" description="Ig-like" evidence="8">
    <location>
        <begin position="22"/>
        <end position="116"/>
    </location>
</feature>
<protein>
    <recommendedName>
        <fullName evidence="8">Ig-like domain-containing protein</fullName>
    </recommendedName>
</protein>
<dbReference type="InterPro" id="IPR036179">
    <property type="entry name" value="Ig-like_dom_sf"/>
</dbReference>
<dbReference type="InterPro" id="IPR007110">
    <property type="entry name" value="Ig-like_dom"/>
</dbReference>
<dbReference type="InterPro" id="IPR013106">
    <property type="entry name" value="Ig_V-set"/>
</dbReference>
<dbReference type="PANTHER" id="PTHR19433:SF127">
    <property type="entry name" value="NITR9"/>
    <property type="match status" value="1"/>
</dbReference>
<dbReference type="InterPro" id="IPR003598">
    <property type="entry name" value="Ig_sub2"/>
</dbReference>
<keyword evidence="10" id="KW-1185">Reference proteome</keyword>
<dbReference type="Gene3D" id="2.60.40.10">
    <property type="entry name" value="Immunoglobulins"/>
    <property type="match status" value="1"/>
</dbReference>
<evidence type="ECO:0000256" key="4">
    <source>
        <dbReference type="ARBA" id="ARBA00022859"/>
    </source>
</evidence>
<dbReference type="STRING" id="8078.ENSFHEP00000009523"/>
<dbReference type="Proteomes" id="UP000265000">
    <property type="component" value="Unplaced"/>
</dbReference>
<dbReference type="GeneTree" id="ENSGT00940000177190"/>
<evidence type="ECO:0000259" key="8">
    <source>
        <dbReference type="PROSITE" id="PS50835"/>
    </source>
</evidence>
<reference evidence="9" key="1">
    <citation type="submission" date="2025-08" db="UniProtKB">
        <authorList>
            <consortium name="Ensembl"/>
        </authorList>
    </citation>
    <scope>IDENTIFICATION</scope>
</reference>
<keyword evidence="2" id="KW-1003">Cell membrane</keyword>
<evidence type="ECO:0000256" key="7">
    <source>
        <dbReference type="ARBA" id="ARBA00023180"/>
    </source>
</evidence>
<dbReference type="InterPro" id="IPR052051">
    <property type="entry name" value="TCR_complex_component"/>
</dbReference>
<dbReference type="PROSITE" id="PS50835">
    <property type="entry name" value="IG_LIKE"/>
    <property type="match status" value="1"/>
</dbReference>
<dbReference type="AlphaFoldDB" id="A0A3Q2T5B4"/>
<evidence type="ECO:0000256" key="3">
    <source>
        <dbReference type="ARBA" id="ARBA00022729"/>
    </source>
</evidence>
<dbReference type="InterPro" id="IPR013783">
    <property type="entry name" value="Ig-like_fold"/>
</dbReference>
<dbReference type="GO" id="GO:0002376">
    <property type="term" value="P:immune system process"/>
    <property type="evidence" value="ECO:0007669"/>
    <property type="project" value="UniProtKB-KW"/>
</dbReference>
<keyword evidence="4" id="KW-0391">Immunity</keyword>
<keyword evidence="6" id="KW-1015">Disulfide bond</keyword>
<evidence type="ECO:0000256" key="1">
    <source>
        <dbReference type="ARBA" id="ARBA00004236"/>
    </source>
</evidence>
<dbReference type="SUPFAM" id="SSF48726">
    <property type="entry name" value="Immunoglobulin"/>
    <property type="match status" value="1"/>
</dbReference>
<dbReference type="CDD" id="cd00099">
    <property type="entry name" value="IgV"/>
    <property type="match status" value="1"/>
</dbReference>
<dbReference type="InterPro" id="IPR003599">
    <property type="entry name" value="Ig_sub"/>
</dbReference>
<dbReference type="Pfam" id="PF07686">
    <property type="entry name" value="V-set"/>
    <property type="match status" value="1"/>
</dbReference>